<dbReference type="InterPro" id="IPR036338">
    <property type="entry name" value="Aha1"/>
</dbReference>
<dbReference type="Gene3D" id="3.30.530.20">
    <property type="match status" value="1"/>
</dbReference>
<dbReference type="PANTHER" id="PTHR13009:SF22">
    <property type="entry name" value="LD43819P"/>
    <property type="match status" value="1"/>
</dbReference>
<dbReference type="STRING" id="133412.A0A1R1X0Y0"/>
<accession>A0A1R1X0Y0</accession>
<dbReference type="Pfam" id="PF08327">
    <property type="entry name" value="AHSA1"/>
    <property type="match status" value="1"/>
</dbReference>
<dbReference type="SUPFAM" id="SSF103111">
    <property type="entry name" value="Activator of Hsp90 ATPase, Aha1"/>
    <property type="match status" value="1"/>
</dbReference>
<dbReference type="InterPro" id="IPR013538">
    <property type="entry name" value="ASHA1/2-like_C"/>
</dbReference>
<dbReference type="AlphaFoldDB" id="A0A1R1X0Y0"/>
<keyword evidence="4" id="KW-1185">Reference proteome</keyword>
<dbReference type="GO" id="GO:0001671">
    <property type="term" value="F:ATPase activator activity"/>
    <property type="evidence" value="ECO:0007669"/>
    <property type="project" value="InterPro"/>
</dbReference>
<organism evidence="3 4">
    <name type="scientific">Smittium culicis</name>
    <dbReference type="NCBI Taxonomy" id="133412"/>
    <lineage>
        <taxon>Eukaryota</taxon>
        <taxon>Fungi</taxon>
        <taxon>Fungi incertae sedis</taxon>
        <taxon>Zoopagomycota</taxon>
        <taxon>Kickxellomycotina</taxon>
        <taxon>Harpellomycetes</taxon>
        <taxon>Harpellales</taxon>
        <taxon>Legeriomycetaceae</taxon>
        <taxon>Smittium</taxon>
    </lineage>
</organism>
<evidence type="ECO:0000313" key="3">
    <source>
        <dbReference type="EMBL" id="OMJ08296.1"/>
    </source>
</evidence>
<dbReference type="GO" id="GO:0005829">
    <property type="term" value="C:cytosol"/>
    <property type="evidence" value="ECO:0007669"/>
    <property type="project" value="TreeGrafter"/>
</dbReference>
<evidence type="ECO:0000313" key="4">
    <source>
        <dbReference type="Proteomes" id="UP000187283"/>
    </source>
</evidence>
<dbReference type="PANTHER" id="PTHR13009">
    <property type="entry name" value="HEAT SHOCK PROTEIN 90 HSP90 CO-CHAPERONE AHA-1"/>
    <property type="match status" value="1"/>
</dbReference>
<dbReference type="InterPro" id="IPR015310">
    <property type="entry name" value="AHSA1-like_N"/>
</dbReference>
<dbReference type="Proteomes" id="UP000187283">
    <property type="component" value="Unassembled WGS sequence"/>
</dbReference>
<dbReference type="Gene3D" id="3.15.10.20">
    <property type="entry name" value="Activator of Hsp90 ATPase Aha1, N-terminal domain"/>
    <property type="match status" value="1"/>
</dbReference>
<gene>
    <name evidence="3" type="ORF">AYI70_g11636</name>
</gene>
<dbReference type="OrthoDB" id="567237at2759"/>
<proteinExistence type="inferred from homology"/>
<sequence>MSQANWKNVNNWHWTEKNCAEWAKKYFARSLIDIKYIGKNKEIVKITSVESVTGDADLNQRKGKILTLYDLEIKLKWAGYLDGDEEDKDKAIKGSLTIPEVAHDSEADDYVFDVRLDNDTKAGWALKELVRTELSKLLVPEFAKFPNAMIQENLGDVYINDSSFVANNSKTPKIKSHINKEEEQPHVKAFKAGESGLTLSGINLNSNQMDQSKTSTVKLESEFMASASDIFDALLNMDKVKLWTRSSNITISPKPSTTFSLFGGNIRGQLEIADKDNFKIVQKWRNNSWQEHHYSTVTIELKQSDGSTKLHLTQIDVPTTDLDATKANWDNYYFKPIKTTFGWGFSV</sequence>
<reference evidence="3 4" key="1">
    <citation type="submission" date="2017-01" db="EMBL/GenBank/DDBJ databases">
        <authorList>
            <person name="Mah S.A."/>
            <person name="Swanson W.J."/>
            <person name="Moy G.W."/>
            <person name="Vacquier V.D."/>
        </authorList>
    </citation>
    <scope>NUCLEOTIDE SEQUENCE [LARGE SCALE GENOMIC DNA]</scope>
    <source>
        <strain evidence="3 4">GSMNP</strain>
    </source>
</reference>
<feature type="domain" description="Activator of Hsp90 ATPase AHSA1-like N-terminal" evidence="2">
    <location>
        <begin position="16"/>
        <end position="156"/>
    </location>
</feature>
<dbReference type="CDD" id="cd08892">
    <property type="entry name" value="SRPBCC_Aha1"/>
    <property type="match status" value="1"/>
</dbReference>
<dbReference type="InterPro" id="IPR023393">
    <property type="entry name" value="START-like_dom_sf"/>
</dbReference>
<protein>
    <recommendedName>
        <fullName evidence="2">Activator of Hsp90 ATPase AHSA1-like N-terminal domain-containing protein</fullName>
    </recommendedName>
</protein>
<comment type="similarity">
    <text evidence="1">Belongs to the AHA1 family.</text>
</comment>
<dbReference type="SMART" id="SM01000">
    <property type="entry name" value="Aha1_N"/>
    <property type="match status" value="1"/>
</dbReference>
<dbReference type="Pfam" id="PF09229">
    <property type="entry name" value="Aha1_N"/>
    <property type="match status" value="1"/>
</dbReference>
<evidence type="ECO:0000259" key="2">
    <source>
        <dbReference type="SMART" id="SM01000"/>
    </source>
</evidence>
<name>A0A1R1X0Y0_9FUNG</name>
<evidence type="ECO:0000256" key="1">
    <source>
        <dbReference type="ARBA" id="ARBA00006817"/>
    </source>
</evidence>
<dbReference type="EMBL" id="LSSN01005834">
    <property type="protein sequence ID" value="OMJ08296.1"/>
    <property type="molecule type" value="Genomic_DNA"/>
</dbReference>
<dbReference type="GO" id="GO:0051087">
    <property type="term" value="F:protein-folding chaperone binding"/>
    <property type="evidence" value="ECO:0007669"/>
    <property type="project" value="InterPro"/>
</dbReference>
<dbReference type="GO" id="GO:0006457">
    <property type="term" value="P:protein folding"/>
    <property type="evidence" value="ECO:0007669"/>
    <property type="project" value="TreeGrafter"/>
</dbReference>
<dbReference type="SUPFAM" id="SSF55961">
    <property type="entry name" value="Bet v1-like"/>
    <property type="match status" value="1"/>
</dbReference>
<comment type="caution">
    <text evidence="3">The sequence shown here is derived from an EMBL/GenBank/DDBJ whole genome shotgun (WGS) entry which is preliminary data.</text>
</comment>